<evidence type="ECO:0000256" key="1">
    <source>
        <dbReference type="ARBA" id="ARBA00005417"/>
    </source>
</evidence>
<evidence type="ECO:0000259" key="5">
    <source>
        <dbReference type="PROSITE" id="PS50893"/>
    </source>
</evidence>
<accession>A0A5J6Z9X8</accession>
<keyword evidence="2" id="KW-0813">Transport</keyword>
<protein>
    <submittedName>
        <fullName evidence="6">Biotin transport ATP-binding protein BioM</fullName>
        <ecNumber evidence="6">3.6.3.-</ecNumber>
    </submittedName>
</protein>
<dbReference type="PROSITE" id="PS50893">
    <property type="entry name" value="ABC_TRANSPORTER_2"/>
    <property type="match status" value="1"/>
</dbReference>
<sequence length="233" mass="25824">MPLITFDSAALTVDGMTLLHPLTLTLTEHRIGIIGANGSGKSTLVRLINGLAHPSSGSVRVNDLDVARDGKKVRTAVGFVFSDADNQIIMPTVAEDVAFSLHRHKLPRQERDRRVHEILERMGLADHADQSPHQLSGGEKQMLALASIMVLDPELIIADEPTTLLDLRNRKKIAELFDRLPQQMIIVTHDLDLLRHADRVLCMHEGRVIDDSADPRFPSNSPAEVVSAYIERM</sequence>
<feature type="domain" description="ABC transporter" evidence="5">
    <location>
        <begin position="4"/>
        <end position="230"/>
    </location>
</feature>
<dbReference type="InterPro" id="IPR003439">
    <property type="entry name" value="ABC_transporter-like_ATP-bd"/>
</dbReference>
<dbReference type="GO" id="GO:0016887">
    <property type="term" value="F:ATP hydrolysis activity"/>
    <property type="evidence" value="ECO:0007669"/>
    <property type="project" value="InterPro"/>
</dbReference>
<evidence type="ECO:0000256" key="4">
    <source>
        <dbReference type="ARBA" id="ARBA00022840"/>
    </source>
</evidence>
<evidence type="ECO:0000313" key="7">
    <source>
        <dbReference type="Proteomes" id="UP000326711"/>
    </source>
</evidence>
<dbReference type="EMBL" id="CP045032">
    <property type="protein sequence ID" value="QFQ02513.1"/>
    <property type="molecule type" value="Genomic_DNA"/>
</dbReference>
<dbReference type="PANTHER" id="PTHR43553">
    <property type="entry name" value="HEAVY METAL TRANSPORTER"/>
    <property type="match status" value="1"/>
</dbReference>
<keyword evidence="4 6" id="KW-0067">ATP-binding</keyword>
<keyword evidence="6" id="KW-0378">Hydrolase</keyword>
<comment type="similarity">
    <text evidence="1">Belongs to the ABC transporter superfamily.</text>
</comment>
<dbReference type="PANTHER" id="PTHR43553:SF24">
    <property type="entry name" value="ENERGY-COUPLING FACTOR TRANSPORTER ATP-BINDING PROTEIN ECFA1"/>
    <property type="match status" value="1"/>
</dbReference>
<evidence type="ECO:0000256" key="3">
    <source>
        <dbReference type="ARBA" id="ARBA00022741"/>
    </source>
</evidence>
<dbReference type="SMART" id="SM00382">
    <property type="entry name" value="AAA"/>
    <property type="match status" value="1"/>
</dbReference>
<dbReference type="InterPro" id="IPR050095">
    <property type="entry name" value="ECF_ABC_transporter_ATP-bd"/>
</dbReference>
<dbReference type="Proteomes" id="UP000326711">
    <property type="component" value="Chromosome"/>
</dbReference>
<dbReference type="GO" id="GO:0005524">
    <property type="term" value="F:ATP binding"/>
    <property type="evidence" value="ECO:0007669"/>
    <property type="project" value="UniProtKB-KW"/>
</dbReference>
<dbReference type="CDD" id="cd03225">
    <property type="entry name" value="ABC_cobalt_CbiO_domain1"/>
    <property type="match status" value="1"/>
</dbReference>
<dbReference type="OrthoDB" id="9806471at2"/>
<dbReference type="PROSITE" id="PS00211">
    <property type="entry name" value="ABC_TRANSPORTER_1"/>
    <property type="match status" value="1"/>
</dbReference>
<reference evidence="7" key="1">
    <citation type="submission" date="2019-10" db="EMBL/GenBank/DDBJ databases">
        <title>Complete genome sequence of Corynebacterium urogenitalis DSM 108747, isolated from the genital tract of a cow.</title>
        <authorList>
            <person name="Ruckert C."/>
            <person name="Ballas P."/>
            <person name="Wagener K."/>
            <person name="Drillich M."/>
            <person name="Kaempfer P."/>
            <person name="Busse H.-J."/>
            <person name="Ehling-Schulz M."/>
        </authorList>
    </citation>
    <scope>NUCLEOTIDE SEQUENCE [LARGE SCALE GENOMIC DNA]</scope>
    <source>
        <strain evidence="7">LMM 1652</strain>
    </source>
</reference>
<dbReference type="GO" id="GO:0043190">
    <property type="term" value="C:ATP-binding cassette (ABC) transporter complex"/>
    <property type="evidence" value="ECO:0007669"/>
    <property type="project" value="TreeGrafter"/>
</dbReference>
<gene>
    <name evidence="6" type="primary">bioM</name>
    <name evidence="6" type="ORF">CUROG_05750</name>
</gene>
<dbReference type="InterPro" id="IPR015856">
    <property type="entry name" value="ABC_transpr_CbiO/EcfA_su"/>
</dbReference>
<dbReference type="GO" id="GO:0042626">
    <property type="term" value="F:ATPase-coupled transmembrane transporter activity"/>
    <property type="evidence" value="ECO:0007669"/>
    <property type="project" value="TreeGrafter"/>
</dbReference>
<keyword evidence="7" id="KW-1185">Reference proteome</keyword>
<evidence type="ECO:0000313" key="6">
    <source>
        <dbReference type="EMBL" id="QFQ02513.1"/>
    </source>
</evidence>
<dbReference type="AlphaFoldDB" id="A0A5J6Z9X8"/>
<evidence type="ECO:0000256" key="2">
    <source>
        <dbReference type="ARBA" id="ARBA00022448"/>
    </source>
</evidence>
<dbReference type="Pfam" id="PF00005">
    <property type="entry name" value="ABC_tran"/>
    <property type="match status" value="1"/>
</dbReference>
<dbReference type="EC" id="3.6.3.-" evidence="6"/>
<dbReference type="Gene3D" id="3.40.50.300">
    <property type="entry name" value="P-loop containing nucleotide triphosphate hydrolases"/>
    <property type="match status" value="1"/>
</dbReference>
<dbReference type="KEGG" id="cuo:CUROG_05750"/>
<name>A0A5J6Z9X8_9CORY</name>
<dbReference type="InterPro" id="IPR027417">
    <property type="entry name" value="P-loop_NTPase"/>
</dbReference>
<proteinExistence type="inferred from homology"/>
<dbReference type="InterPro" id="IPR017871">
    <property type="entry name" value="ABC_transporter-like_CS"/>
</dbReference>
<dbReference type="InterPro" id="IPR003593">
    <property type="entry name" value="AAA+_ATPase"/>
</dbReference>
<organism evidence="6 7">
    <name type="scientific">Corynebacterium urogenitale</name>
    <dbReference type="NCBI Taxonomy" id="2487892"/>
    <lineage>
        <taxon>Bacteria</taxon>
        <taxon>Bacillati</taxon>
        <taxon>Actinomycetota</taxon>
        <taxon>Actinomycetes</taxon>
        <taxon>Mycobacteriales</taxon>
        <taxon>Corynebacteriaceae</taxon>
        <taxon>Corynebacterium</taxon>
    </lineage>
</organism>
<dbReference type="RefSeq" id="WP_151902864.1">
    <property type="nucleotide sequence ID" value="NZ_CP045032.1"/>
</dbReference>
<dbReference type="SUPFAM" id="SSF52540">
    <property type="entry name" value="P-loop containing nucleoside triphosphate hydrolases"/>
    <property type="match status" value="1"/>
</dbReference>
<keyword evidence="3" id="KW-0547">Nucleotide-binding</keyword>